<feature type="region of interest" description="Disordered" evidence="1">
    <location>
        <begin position="335"/>
        <end position="385"/>
    </location>
</feature>
<feature type="region of interest" description="Disordered" evidence="1">
    <location>
        <begin position="1"/>
        <end position="57"/>
    </location>
</feature>
<feature type="compositionally biased region" description="Basic and acidic residues" evidence="1">
    <location>
        <begin position="372"/>
        <end position="385"/>
    </location>
</feature>
<organism evidence="2 3">
    <name type="scientific">Acorus gramineus</name>
    <name type="common">Dwarf sweet flag</name>
    <dbReference type="NCBI Taxonomy" id="55184"/>
    <lineage>
        <taxon>Eukaryota</taxon>
        <taxon>Viridiplantae</taxon>
        <taxon>Streptophyta</taxon>
        <taxon>Embryophyta</taxon>
        <taxon>Tracheophyta</taxon>
        <taxon>Spermatophyta</taxon>
        <taxon>Magnoliopsida</taxon>
        <taxon>Liliopsida</taxon>
        <taxon>Acoraceae</taxon>
        <taxon>Acorus</taxon>
    </lineage>
</organism>
<accession>A0AAV9AFW1</accession>
<sequence length="385" mass="42662">MVEDGRDHQGEGTVKGRKMEDEWIVVSNDGGEDLGRSSMLESRRDGGSKGIQSQQEPNARASLYLEAICMDDAKKGCARGRFRFRTCSMTSTLDSWGSSVEAVSPKRKNRAKEVVNDEPQCWRFFSVSPSQSLKLKLEIITNGLLDVKIVKQAFTYSKMRVALAVAHLDRALADSGWVEAFPNFFKGLPKEIRCAKYLEDTNLNPAKCQPPLRSSESHYKVMYQDLTGKSTSLVFFQTTSSLASRLTCTCSRSFNNGIVVEAKAQLVPIQDRVRSDVGGNGFSPNLPMSSGEGKLAASASNPDAKDAAELLRMCMQCGVPKTYSHARGIVCPICGDRPPLDPNREPEKRKGSLIKDKEKSKRMKGQSSHATWKSESEMQLRQQFD</sequence>
<evidence type="ECO:0000313" key="2">
    <source>
        <dbReference type="EMBL" id="KAK1263043.1"/>
    </source>
</evidence>
<reference evidence="2" key="2">
    <citation type="submission" date="2023-06" db="EMBL/GenBank/DDBJ databases">
        <authorList>
            <person name="Ma L."/>
            <person name="Liu K.-W."/>
            <person name="Li Z."/>
            <person name="Hsiao Y.-Y."/>
            <person name="Qi Y."/>
            <person name="Fu T."/>
            <person name="Tang G."/>
            <person name="Zhang D."/>
            <person name="Sun W.-H."/>
            <person name="Liu D.-K."/>
            <person name="Li Y."/>
            <person name="Chen G.-Z."/>
            <person name="Liu X.-D."/>
            <person name="Liao X.-Y."/>
            <person name="Jiang Y.-T."/>
            <person name="Yu X."/>
            <person name="Hao Y."/>
            <person name="Huang J."/>
            <person name="Zhao X.-W."/>
            <person name="Ke S."/>
            <person name="Chen Y.-Y."/>
            <person name="Wu W.-L."/>
            <person name="Hsu J.-L."/>
            <person name="Lin Y.-F."/>
            <person name="Huang M.-D."/>
            <person name="Li C.-Y."/>
            <person name="Huang L."/>
            <person name="Wang Z.-W."/>
            <person name="Zhao X."/>
            <person name="Zhong W.-Y."/>
            <person name="Peng D.-H."/>
            <person name="Ahmad S."/>
            <person name="Lan S."/>
            <person name="Zhang J.-S."/>
            <person name="Tsai W.-C."/>
            <person name="Van De Peer Y."/>
            <person name="Liu Z.-J."/>
        </authorList>
    </citation>
    <scope>NUCLEOTIDE SEQUENCE</scope>
    <source>
        <strain evidence="2">SCP</strain>
        <tissue evidence="2">Leaves</tissue>
    </source>
</reference>
<name>A0AAV9AFW1_ACOGR</name>
<feature type="region of interest" description="Disordered" evidence="1">
    <location>
        <begin position="278"/>
        <end position="299"/>
    </location>
</feature>
<evidence type="ECO:0000256" key="1">
    <source>
        <dbReference type="SAM" id="MobiDB-lite"/>
    </source>
</evidence>
<dbReference type="Proteomes" id="UP001179952">
    <property type="component" value="Unassembled WGS sequence"/>
</dbReference>
<reference evidence="2" key="1">
    <citation type="journal article" date="2023" name="Nat. Commun.">
        <title>Diploid and tetraploid genomes of Acorus and the evolution of monocots.</title>
        <authorList>
            <person name="Ma L."/>
            <person name="Liu K.W."/>
            <person name="Li Z."/>
            <person name="Hsiao Y.Y."/>
            <person name="Qi Y."/>
            <person name="Fu T."/>
            <person name="Tang G.D."/>
            <person name="Zhang D."/>
            <person name="Sun W.H."/>
            <person name="Liu D.K."/>
            <person name="Li Y."/>
            <person name="Chen G.Z."/>
            <person name="Liu X.D."/>
            <person name="Liao X.Y."/>
            <person name="Jiang Y.T."/>
            <person name="Yu X."/>
            <person name="Hao Y."/>
            <person name="Huang J."/>
            <person name="Zhao X.W."/>
            <person name="Ke S."/>
            <person name="Chen Y.Y."/>
            <person name="Wu W.L."/>
            <person name="Hsu J.L."/>
            <person name="Lin Y.F."/>
            <person name="Huang M.D."/>
            <person name="Li C.Y."/>
            <person name="Huang L."/>
            <person name="Wang Z.W."/>
            <person name="Zhao X."/>
            <person name="Zhong W.Y."/>
            <person name="Peng D.H."/>
            <person name="Ahmad S."/>
            <person name="Lan S."/>
            <person name="Zhang J.S."/>
            <person name="Tsai W.C."/>
            <person name="Van de Peer Y."/>
            <person name="Liu Z.J."/>
        </authorList>
    </citation>
    <scope>NUCLEOTIDE SEQUENCE</scope>
    <source>
        <strain evidence="2">SCP</strain>
    </source>
</reference>
<dbReference type="AlphaFoldDB" id="A0AAV9AFW1"/>
<comment type="caution">
    <text evidence="2">The sequence shown here is derived from an EMBL/GenBank/DDBJ whole genome shotgun (WGS) entry which is preliminary data.</text>
</comment>
<dbReference type="PANTHER" id="PTHR35321">
    <property type="entry name" value="OS02G0753200 PROTEIN"/>
    <property type="match status" value="1"/>
</dbReference>
<keyword evidence="3" id="KW-1185">Reference proteome</keyword>
<feature type="compositionally biased region" description="Basic and acidic residues" evidence="1">
    <location>
        <begin position="1"/>
        <end position="10"/>
    </location>
</feature>
<dbReference type="PANTHER" id="PTHR35321:SF1">
    <property type="entry name" value="OS02G0753200 PROTEIN"/>
    <property type="match status" value="1"/>
</dbReference>
<evidence type="ECO:0000313" key="3">
    <source>
        <dbReference type="Proteomes" id="UP001179952"/>
    </source>
</evidence>
<gene>
    <name evidence="2" type="ORF">QJS04_geneDACA021207</name>
</gene>
<feature type="compositionally biased region" description="Basic and acidic residues" evidence="1">
    <location>
        <begin position="338"/>
        <end position="359"/>
    </location>
</feature>
<dbReference type="InterPro" id="IPR040306">
    <property type="entry name" value="Os02g0753200-like"/>
</dbReference>
<protein>
    <submittedName>
        <fullName evidence="2">Uncharacterized protein</fullName>
    </submittedName>
</protein>
<proteinExistence type="predicted"/>
<dbReference type="EMBL" id="JAUJYN010000009">
    <property type="protein sequence ID" value="KAK1263043.1"/>
    <property type="molecule type" value="Genomic_DNA"/>
</dbReference>